<keyword evidence="2" id="KW-0732">Signal</keyword>
<evidence type="ECO:0000256" key="1">
    <source>
        <dbReference type="ARBA" id="ARBA00022801"/>
    </source>
</evidence>
<dbReference type="RefSeq" id="WP_138659451.1">
    <property type="nucleotide sequence ID" value="NZ_VATY01000004.1"/>
</dbReference>
<accession>A0A5S3PHT3</accession>
<evidence type="ECO:0000313" key="5">
    <source>
        <dbReference type="Proteomes" id="UP000310314"/>
    </source>
</evidence>
<protein>
    <submittedName>
        <fullName evidence="4">Sialate O-acetylesterase</fullName>
    </submittedName>
</protein>
<feature type="signal peptide" evidence="2">
    <location>
        <begin position="1"/>
        <end position="21"/>
    </location>
</feature>
<proteinExistence type="predicted"/>
<dbReference type="SUPFAM" id="SSF52266">
    <property type="entry name" value="SGNH hydrolase"/>
    <property type="match status" value="1"/>
</dbReference>
<dbReference type="InterPro" id="IPR005181">
    <property type="entry name" value="SASA"/>
</dbReference>
<dbReference type="PANTHER" id="PTHR22901:SF0">
    <property type="entry name" value="SIALATE O-ACETYLESTERASE"/>
    <property type="match status" value="1"/>
</dbReference>
<comment type="caution">
    <text evidence="4">The sequence shown here is derived from an EMBL/GenBank/DDBJ whole genome shotgun (WGS) entry which is preliminary data.</text>
</comment>
<dbReference type="Gene3D" id="3.40.50.1110">
    <property type="entry name" value="SGNH hydrolase"/>
    <property type="match status" value="1"/>
</dbReference>
<feature type="chain" id="PRO_5024448975" evidence="2">
    <location>
        <begin position="22"/>
        <end position="459"/>
    </location>
</feature>
<dbReference type="OrthoDB" id="9816001at2"/>
<evidence type="ECO:0000259" key="3">
    <source>
        <dbReference type="Pfam" id="PF03629"/>
    </source>
</evidence>
<dbReference type="Proteomes" id="UP000310314">
    <property type="component" value="Unassembled WGS sequence"/>
</dbReference>
<reference evidence="4 5" key="1">
    <citation type="submission" date="2019-05" db="EMBL/GenBank/DDBJ databases">
        <authorList>
            <person name="Zhang J.-Y."/>
            <person name="Feg X."/>
            <person name="Du Z.-J."/>
        </authorList>
    </citation>
    <scope>NUCLEOTIDE SEQUENCE [LARGE SCALE GENOMIC DNA]</scope>
    <source>
        <strain evidence="4 5">RZ26</strain>
    </source>
</reference>
<organism evidence="4 5">
    <name type="scientific">Maribacter algarum</name>
    <name type="common">ex Zhang et al. 2020</name>
    <dbReference type="NCBI Taxonomy" id="2578118"/>
    <lineage>
        <taxon>Bacteria</taxon>
        <taxon>Pseudomonadati</taxon>
        <taxon>Bacteroidota</taxon>
        <taxon>Flavobacteriia</taxon>
        <taxon>Flavobacteriales</taxon>
        <taxon>Flavobacteriaceae</taxon>
        <taxon>Maribacter</taxon>
    </lineage>
</organism>
<dbReference type="InterPro" id="IPR036514">
    <property type="entry name" value="SGNH_hydro_sf"/>
</dbReference>
<keyword evidence="5" id="KW-1185">Reference proteome</keyword>
<sequence length="459" mass="51877">MKKRIWFLATVTFLFSTIVHAEIVLPNIFTDNMVLQRNSEVHIWGWGDLNEEVTIVTSWDDKEYKVTTLLTTKWNLQVSTPDAGGPFTVHVKGKSNEIILKNVLIGEVWLCSGQSNMEWSANLGIDNAAEEIKNANYPNIRFFSVTKRTSETKQDNIIGSWEECTPESMQDFTAIGYFFARKLKEDLDIPIGIIDTGWGATSAEVWTPESVFEESTYLGEQAKKIGENKWAPVKPSILYNAMIYPLQQFKIAGALWYQGESNTANNESYEELFSKMITSWRKNWGYDFPFYYVQIAPYTYGKPEQGVLVRDAQRRALKIENTAMVVVSDICTVDDIHPTNKQDVGLRLANIALKEQYKSLQAEVYGPLFKEINILGSKVEVSFDHSEGLNFQGKKGTHFEVAGTDGNYYVAKAKIKDEKVILSAKEVKEPKKVRFAWSNTALPNLFNGAGLPASSFISN</sequence>
<keyword evidence="1" id="KW-0378">Hydrolase</keyword>
<dbReference type="GO" id="GO:0001681">
    <property type="term" value="F:sialate O-acetylesterase activity"/>
    <property type="evidence" value="ECO:0007669"/>
    <property type="project" value="InterPro"/>
</dbReference>
<gene>
    <name evidence="4" type="ORF">FEE95_18190</name>
</gene>
<dbReference type="AlphaFoldDB" id="A0A5S3PHT3"/>
<dbReference type="EMBL" id="VATY01000004">
    <property type="protein sequence ID" value="TMM53828.1"/>
    <property type="molecule type" value="Genomic_DNA"/>
</dbReference>
<dbReference type="GO" id="GO:0005975">
    <property type="term" value="P:carbohydrate metabolic process"/>
    <property type="evidence" value="ECO:0007669"/>
    <property type="project" value="TreeGrafter"/>
</dbReference>
<evidence type="ECO:0000256" key="2">
    <source>
        <dbReference type="SAM" id="SignalP"/>
    </source>
</evidence>
<name>A0A5S3PHT3_9FLAO</name>
<dbReference type="PANTHER" id="PTHR22901">
    <property type="entry name" value="SIALATE O-ACETYLESTERASE"/>
    <property type="match status" value="1"/>
</dbReference>
<evidence type="ECO:0000313" key="4">
    <source>
        <dbReference type="EMBL" id="TMM53828.1"/>
    </source>
</evidence>
<dbReference type="Pfam" id="PF03629">
    <property type="entry name" value="SASA"/>
    <property type="match status" value="1"/>
</dbReference>
<dbReference type="InterPro" id="IPR039329">
    <property type="entry name" value="SIAE"/>
</dbReference>
<feature type="domain" description="Sialate O-acetylesterase" evidence="3">
    <location>
        <begin position="107"/>
        <end position="351"/>
    </location>
</feature>